<name>A0A183GVH5_HELPZ</name>
<keyword evidence="2" id="KW-1185">Reference proteome</keyword>
<organism evidence="2 3">
    <name type="scientific">Heligmosomoides polygyrus</name>
    <name type="common">Parasitic roundworm</name>
    <dbReference type="NCBI Taxonomy" id="6339"/>
    <lineage>
        <taxon>Eukaryota</taxon>
        <taxon>Metazoa</taxon>
        <taxon>Ecdysozoa</taxon>
        <taxon>Nematoda</taxon>
        <taxon>Chromadorea</taxon>
        <taxon>Rhabditida</taxon>
        <taxon>Rhabditina</taxon>
        <taxon>Rhabditomorpha</taxon>
        <taxon>Strongyloidea</taxon>
        <taxon>Heligmosomidae</taxon>
        <taxon>Heligmosomoides</taxon>
    </lineage>
</organism>
<accession>A0A183GVH5</accession>
<dbReference type="Proteomes" id="UP000050761">
    <property type="component" value="Unassembled WGS sequence"/>
</dbReference>
<dbReference type="AlphaFoldDB" id="A0A183GVH5"/>
<reference evidence="1 2" key="1">
    <citation type="submission" date="2018-11" db="EMBL/GenBank/DDBJ databases">
        <authorList>
            <consortium name="Pathogen Informatics"/>
        </authorList>
    </citation>
    <scope>NUCLEOTIDE SEQUENCE [LARGE SCALE GENOMIC DNA]</scope>
</reference>
<evidence type="ECO:0000313" key="1">
    <source>
        <dbReference type="EMBL" id="VDP58979.1"/>
    </source>
</evidence>
<reference evidence="3" key="2">
    <citation type="submission" date="2019-09" db="UniProtKB">
        <authorList>
            <consortium name="WormBaseParasite"/>
        </authorList>
    </citation>
    <scope>IDENTIFICATION</scope>
</reference>
<gene>
    <name evidence="1" type="ORF">HPBE_LOCUS26694</name>
</gene>
<dbReference type="EMBL" id="UZAH01040638">
    <property type="protein sequence ID" value="VDP58979.1"/>
    <property type="molecule type" value="Genomic_DNA"/>
</dbReference>
<proteinExistence type="predicted"/>
<evidence type="ECO:0000313" key="2">
    <source>
        <dbReference type="Proteomes" id="UP000050761"/>
    </source>
</evidence>
<accession>A0A3P8IPU9</accession>
<evidence type="ECO:0000313" key="3">
    <source>
        <dbReference type="WBParaSite" id="HPBE_0002669501-mRNA-1"/>
    </source>
</evidence>
<protein>
    <submittedName>
        <fullName evidence="3">SCP domain-containing protein</fullName>
    </submittedName>
</protein>
<sequence>MINTNGFGAEQSKGSEALEWISRSHSMLDFLAKHCYGTQPLDWGRKRAAAQHELETEDSPWLTHTNGKEVNHSLACSQMCKNKCTDAMTVTSLTSY</sequence>
<dbReference type="WBParaSite" id="HPBE_0002669501-mRNA-1">
    <property type="protein sequence ID" value="HPBE_0002669501-mRNA-1"/>
    <property type="gene ID" value="HPBE_0002669501"/>
</dbReference>